<organism evidence="1 2">
    <name type="scientific">Diatraea saccharalis</name>
    <name type="common">sugarcane borer</name>
    <dbReference type="NCBI Taxonomy" id="40085"/>
    <lineage>
        <taxon>Eukaryota</taxon>
        <taxon>Metazoa</taxon>
        <taxon>Ecdysozoa</taxon>
        <taxon>Arthropoda</taxon>
        <taxon>Hexapoda</taxon>
        <taxon>Insecta</taxon>
        <taxon>Pterygota</taxon>
        <taxon>Neoptera</taxon>
        <taxon>Endopterygota</taxon>
        <taxon>Lepidoptera</taxon>
        <taxon>Glossata</taxon>
        <taxon>Ditrysia</taxon>
        <taxon>Pyraloidea</taxon>
        <taxon>Crambidae</taxon>
        <taxon>Crambinae</taxon>
        <taxon>Diatraea</taxon>
    </lineage>
</organism>
<proteinExistence type="predicted"/>
<evidence type="ECO:0000313" key="1">
    <source>
        <dbReference type="EMBL" id="CAG9794876.1"/>
    </source>
</evidence>
<evidence type="ECO:0000313" key="2">
    <source>
        <dbReference type="Proteomes" id="UP001153714"/>
    </source>
</evidence>
<reference evidence="1" key="1">
    <citation type="submission" date="2021-12" db="EMBL/GenBank/DDBJ databases">
        <authorList>
            <person name="King R."/>
        </authorList>
    </citation>
    <scope>NUCLEOTIDE SEQUENCE</scope>
</reference>
<dbReference type="EMBL" id="OU893338">
    <property type="protein sequence ID" value="CAG9794876.1"/>
    <property type="molecule type" value="Genomic_DNA"/>
</dbReference>
<dbReference type="AlphaFoldDB" id="A0A9N9RE59"/>
<sequence>MQVEARSSEAVSIPGWFNSIENYVNNNLRTIEIPRGVVDNQGGDSIIRKKNARKKRRRLVKKVTKRFENGMPNVEVYEVEQRKKRKKKKKSRKIFEKAERDLGVDSNLSVSREKSKDSRKPVDIIVHIKMSE</sequence>
<dbReference type="OrthoDB" id="7482756at2759"/>
<protein>
    <submittedName>
        <fullName evidence="1">Uncharacterized protein</fullName>
    </submittedName>
</protein>
<name>A0A9N9RE59_9NEOP</name>
<keyword evidence="2" id="KW-1185">Reference proteome</keyword>
<dbReference type="Proteomes" id="UP001153714">
    <property type="component" value="Chromosome 7"/>
</dbReference>
<reference evidence="1" key="2">
    <citation type="submission" date="2022-10" db="EMBL/GenBank/DDBJ databases">
        <authorList>
            <consortium name="ENA_rothamsted_submissions"/>
            <consortium name="culmorum"/>
            <person name="King R."/>
        </authorList>
    </citation>
    <scope>NUCLEOTIDE SEQUENCE</scope>
</reference>
<gene>
    <name evidence="1" type="ORF">DIATSA_LOCUS12218</name>
</gene>
<accession>A0A9N9RE59</accession>